<evidence type="ECO:0000313" key="2">
    <source>
        <dbReference type="EMBL" id="CAJ2507297.1"/>
    </source>
</evidence>
<feature type="compositionally biased region" description="Basic residues" evidence="1">
    <location>
        <begin position="79"/>
        <end position="92"/>
    </location>
</feature>
<dbReference type="GO" id="GO:0000964">
    <property type="term" value="P:mitochondrial RNA 5'-end processing"/>
    <property type="evidence" value="ECO:0007669"/>
    <property type="project" value="TreeGrafter"/>
</dbReference>
<feature type="compositionally biased region" description="Basic and acidic residues" evidence="1">
    <location>
        <begin position="1233"/>
        <end position="1245"/>
    </location>
</feature>
<dbReference type="PANTHER" id="PTHR31014:SF0">
    <property type="entry name" value="MITOCHONDRIAL TRANSLATION SYSTEM COMPONENT PET127-RELATED"/>
    <property type="match status" value="1"/>
</dbReference>
<feature type="compositionally biased region" description="Basic and acidic residues" evidence="1">
    <location>
        <begin position="889"/>
        <end position="899"/>
    </location>
</feature>
<name>A0AAI8VMG6_9PEZI</name>
<protein>
    <submittedName>
        <fullName evidence="2">Uu.00g084830.m01.CDS01</fullName>
    </submittedName>
</protein>
<feature type="compositionally biased region" description="Polar residues" evidence="1">
    <location>
        <begin position="1106"/>
        <end position="1116"/>
    </location>
</feature>
<feature type="compositionally biased region" description="Basic and acidic residues" evidence="1">
    <location>
        <begin position="1331"/>
        <end position="1378"/>
    </location>
</feature>
<feature type="compositionally biased region" description="Acidic residues" evidence="1">
    <location>
        <begin position="987"/>
        <end position="1004"/>
    </location>
</feature>
<feature type="region of interest" description="Disordered" evidence="1">
    <location>
        <begin position="1213"/>
        <end position="1398"/>
    </location>
</feature>
<feature type="region of interest" description="Disordered" evidence="1">
    <location>
        <begin position="146"/>
        <end position="278"/>
    </location>
</feature>
<feature type="compositionally biased region" description="Polar residues" evidence="1">
    <location>
        <begin position="262"/>
        <end position="273"/>
    </location>
</feature>
<feature type="compositionally biased region" description="Basic and acidic residues" evidence="1">
    <location>
        <begin position="863"/>
        <end position="873"/>
    </location>
</feature>
<feature type="compositionally biased region" description="Low complexity" evidence="1">
    <location>
        <begin position="925"/>
        <end position="934"/>
    </location>
</feature>
<dbReference type="EMBL" id="CAUWAG010000010">
    <property type="protein sequence ID" value="CAJ2507297.1"/>
    <property type="molecule type" value="Genomic_DNA"/>
</dbReference>
<feature type="compositionally biased region" description="Acidic residues" evidence="1">
    <location>
        <begin position="1246"/>
        <end position="1286"/>
    </location>
</feature>
<accession>A0AAI8VMG6</accession>
<reference evidence="2" key="1">
    <citation type="submission" date="2023-10" db="EMBL/GenBank/DDBJ databases">
        <authorList>
            <person name="Hackl T."/>
        </authorList>
    </citation>
    <scope>NUCLEOTIDE SEQUENCE</scope>
</reference>
<organism evidence="2 3">
    <name type="scientific">Anthostomella pinea</name>
    <dbReference type="NCBI Taxonomy" id="933095"/>
    <lineage>
        <taxon>Eukaryota</taxon>
        <taxon>Fungi</taxon>
        <taxon>Dikarya</taxon>
        <taxon>Ascomycota</taxon>
        <taxon>Pezizomycotina</taxon>
        <taxon>Sordariomycetes</taxon>
        <taxon>Xylariomycetidae</taxon>
        <taxon>Xylariales</taxon>
        <taxon>Xylariaceae</taxon>
        <taxon>Anthostomella</taxon>
    </lineage>
</organism>
<feature type="region of interest" description="Disordered" evidence="1">
    <location>
        <begin position="1071"/>
        <end position="1133"/>
    </location>
</feature>
<proteinExistence type="predicted"/>
<feature type="compositionally biased region" description="Acidic residues" evidence="1">
    <location>
        <begin position="1320"/>
        <end position="1330"/>
    </location>
</feature>
<dbReference type="InterPro" id="IPR013943">
    <property type="entry name" value="Pet127"/>
</dbReference>
<feature type="compositionally biased region" description="Basic residues" evidence="1">
    <location>
        <begin position="166"/>
        <end position="177"/>
    </location>
</feature>
<evidence type="ECO:0000313" key="3">
    <source>
        <dbReference type="Proteomes" id="UP001295740"/>
    </source>
</evidence>
<feature type="compositionally biased region" description="Basic and acidic residues" evidence="1">
    <location>
        <begin position="945"/>
        <end position="959"/>
    </location>
</feature>
<dbReference type="PANTHER" id="PTHR31014">
    <property type="entry name" value="MITOCHONDRIAL TRANSLATION SYSTEM COMPONENT PET127-RELATED"/>
    <property type="match status" value="1"/>
</dbReference>
<feature type="compositionally biased region" description="Polar residues" evidence="1">
    <location>
        <begin position="874"/>
        <end position="888"/>
    </location>
</feature>
<dbReference type="Proteomes" id="UP001295740">
    <property type="component" value="Unassembled WGS sequence"/>
</dbReference>
<sequence length="1398" mass="155501">MLQLGSRNARRLGASYICATCLARPRPSFAHRAAIIPSHHGRPFSTTIPRRAEAITEDPAPSDKAADKVAEPQPPSKKPPPKKGKKSKKSKPKAPAGSGANQNNLRAAKPKNPPTTTPETDAQRQIQVLQGALASLKKVLAAQNIDIGKTGKPSQETAATPSTKPGTKKKSKSKPKKGNAEETSTPTAEKEDGQTSTEGQPAKPTAGNIVRLVKSRNKASKSKARTPRSKEVVPASPSGHEVEQAQAAPSKNPFPGEPYDFNTKSSPFSTAKEQCTKGPPEIRKIAGKQIKGENASKAASRYMGKPFSGELPPPDILNDLDSEARPVRKHGRESKTRPGRLSLKISTINPKATALVPMSTEQPAVPTLTYGLERVLFNPGVYQLQDPRSRVYNFDPYLSQIMPIQEFDFNALKQYVTSSKDTTLISIAKENEKKYTGSTSSMTSMLSHFHYLLSSWRDISTNMLSRNFEPDSKRFTQIMRAPAAIFLHWKNGTYAIDADKEFDTANILSMLGKSMEKLLTLSKEDYEKYRHVNSDQITEEERNAEEAYHYTGFGDFMMRSQLDAYDPRVPGTGMFDLKTRAVVSIRMDAKGYQKGLGYEIRNRFGQWESFEREYYDMIRSAFLKYSLQVRMGRMDGIFVAFHNTQRIFGFQYIPLSEMDESLHGTSNTTLGDREFKLSLRLLNDLLNRATKKFPEQSLRLHFETRTSTTAPFMYVFAKPVQPGEIEQVQSAGKASVEAFERDILGMSKDVTETQSGPVAQNDEAIEEDIEEEEDPAAEEMTTFAAWEEARQMVEDAMDDDELGVGTVREAIEDALEQSGILRARSSTEAREYVDALLGAITGKAPSDLADSPSVLAVEEDAHEDASENDHEPGDSTSTNIDEPLQSTELHSEEPLRVSEDVQVDASKGLEGSPDTPASAHEESSESSPESRQAATESSEQAQVEATHKLGTLKEEHDDGSFGTRGSLSPGETVMDQTSTSATREMEEKVEEEEEEEEEGDDLEDGGSKGETSPADMSHLRDLILRMAQRIDERVVSKRDGIDELDDSSKLRAFERILGDLISRSRVNVVEQGSIESTPEANTRSKTNSNDEVEQADAQLIDKPNTQDKQPAATTQGDAGARDQPVEEDLEQGELLGMVLTVKNKVNGKYEDRPERLTKRDEWLVQYNIEEIPDERARKIYSQVQERRRKTFEDTGDKEKEWYKMFRGQLDERTQRGRRFRAKESKNAAGRPVHVVDQDMPLKYEDVFGELPEEEQPLEETSEYDMENDDVDDLMDEPEGSDLESTEVENHTEDEQVIELAPEVEPAEATLPEVDSQAQEADTETAQDVDMDTAHDVNTEIKQEVNKEGTQEADTESNKEADSEKAQNVETDATDKGTEDAIPEEAANSSPEEEKKKED</sequence>
<feature type="compositionally biased region" description="Basic residues" evidence="1">
    <location>
        <begin position="213"/>
        <end position="227"/>
    </location>
</feature>
<comment type="caution">
    <text evidence="2">The sequence shown here is derived from an EMBL/GenBank/DDBJ whole genome shotgun (WGS) entry which is preliminary data.</text>
</comment>
<feature type="region of interest" description="Disordered" evidence="1">
    <location>
        <begin position="53"/>
        <end position="126"/>
    </location>
</feature>
<feature type="region of interest" description="Disordered" evidence="1">
    <location>
        <begin position="843"/>
        <end position="1018"/>
    </location>
</feature>
<gene>
    <name evidence="2" type="ORF">KHLLAP_LOCUS7765</name>
</gene>
<dbReference type="Pfam" id="PF08634">
    <property type="entry name" value="Pet127"/>
    <property type="match status" value="1"/>
</dbReference>
<feature type="compositionally biased region" description="Polar residues" evidence="1">
    <location>
        <begin position="1073"/>
        <end position="1089"/>
    </location>
</feature>
<keyword evidence="3" id="KW-1185">Reference proteome</keyword>
<dbReference type="GO" id="GO:0005740">
    <property type="term" value="C:mitochondrial envelope"/>
    <property type="evidence" value="ECO:0007669"/>
    <property type="project" value="TreeGrafter"/>
</dbReference>
<evidence type="ECO:0000256" key="1">
    <source>
        <dbReference type="SAM" id="MobiDB-lite"/>
    </source>
</evidence>